<dbReference type="Proteomes" id="UP000234323">
    <property type="component" value="Unassembled WGS sequence"/>
</dbReference>
<gene>
    <name evidence="9" type="ORF">RhiirA4_284531</name>
</gene>
<dbReference type="PROSITE" id="PS00138">
    <property type="entry name" value="SUBTILASE_SER"/>
    <property type="match status" value="1"/>
</dbReference>
<feature type="active site" description="Charge relay system" evidence="5">
    <location>
        <position position="149"/>
    </location>
</feature>
<dbReference type="PROSITE" id="PS51892">
    <property type="entry name" value="SUBTILASE"/>
    <property type="match status" value="1"/>
</dbReference>
<dbReference type="PROSITE" id="PS00137">
    <property type="entry name" value="SUBTILASE_HIS"/>
    <property type="match status" value="1"/>
</dbReference>
<dbReference type="AlphaFoldDB" id="A0A2I1HR08"/>
<dbReference type="GO" id="GO:0006508">
    <property type="term" value="P:proteolysis"/>
    <property type="evidence" value="ECO:0007669"/>
    <property type="project" value="UniProtKB-KW"/>
</dbReference>
<evidence type="ECO:0000256" key="1">
    <source>
        <dbReference type="ARBA" id="ARBA00011073"/>
    </source>
</evidence>
<dbReference type="InterPro" id="IPR015500">
    <property type="entry name" value="Peptidase_S8_subtilisin-rel"/>
</dbReference>
<proteinExistence type="inferred from homology"/>
<feature type="active site" description="Charge relay system" evidence="5">
    <location>
        <position position="182"/>
    </location>
</feature>
<dbReference type="Pfam" id="PF05922">
    <property type="entry name" value="Inhibitor_I9"/>
    <property type="match status" value="1"/>
</dbReference>
<evidence type="ECO:0000256" key="4">
    <source>
        <dbReference type="ARBA" id="ARBA00022825"/>
    </source>
</evidence>
<evidence type="ECO:0000313" key="9">
    <source>
        <dbReference type="EMBL" id="PKY61328.1"/>
    </source>
</evidence>
<dbReference type="FunFam" id="3.40.50.200:FF:000016">
    <property type="entry name" value="Proprotein convertase subtilisin/kexin type 9"/>
    <property type="match status" value="1"/>
</dbReference>
<keyword evidence="10" id="KW-1185">Reference proteome</keyword>
<dbReference type="EMBL" id="LLXI01005207">
    <property type="protein sequence ID" value="PKY61328.1"/>
    <property type="molecule type" value="Genomic_DNA"/>
</dbReference>
<evidence type="ECO:0000256" key="3">
    <source>
        <dbReference type="ARBA" id="ARBA00022801"/>
    </source>
</evidence>
<evidence type="ECO:0000256" key="5">
    <source>
        <dbReference type="PROSITE-ProRule" id="PRU01240"/>
    </source>
</evidence>
<dbReference type="PANTHER" id="PTHR43806:SF58">
    <property type="entry name" value="ALKALINE PROTEASE 1-RELATED"/>
    <property type="match status" value="1"/>
</dbReference>
<sequence>RYIVIFDKEVKNAAEDHYEMMKECYKTRVQSIIKADESTNTVFDQSVIRDFSVNGSIQGYTSYFTPEFAKAVEKMKNVILVEEEKKVKVDKILHAVPQRFSKRYFTNKRAEDDDPFTNLDRIDQAKRPLDGKFVYPDSAGEGVNIFIVDTGVLLTHEQFDGRAKLGGSFCKNCTTRNVLDTHGTFVASVAAGNTVGVARKANIIDVRVLDAKGEGTSVNMIEGLCFVIDQHKNGKNKNSVVNMSLRVDPVSRALNHVVKEITDAGIHMAVAAGNDSKDACKQSPASAPSAIAVGATEKKSDAVTDFSNFGKCVDIFSPGRNVYGAASGYNNDYLVFSGTSFSSPLVAGTLALLISKSGNKPPDALTKDLIKLSTKGVITGLKKGSPD</sequence>
<keyword evidence="3 5" id="KW-0378">Hydrolase</keyword>
<feature type="non-terminal residue" evidence="9">
    <location>
        <position position="1"/>
    </location>
</feature>
<evidence type="ECO:0000259" key="7">
    <source>
        <dbReference type="Pfam" id="PF00082"/>
    </source>
</evidence>
<dbReference type="VEuPathDB" id="FungiDB:RhiirA1_304812"/>
<dbReference type="PRINTS" id="PR00723">
    <property type="entry name" value="SUBTILISIN"/>
</dbReference>
<evidence type="ECO:0000256" key="2">
    <source>
        <dbReference type="ARBA" id="ARBA00022670"/>
    </source>
</evidence>
<dbReference type="InterPro" id="IPR034193">
    <property type="entry name" value="PCSK9_ProteinaseK-like"/>
</dbReference>
<dbReference type="Pfam" id="PF00082">
    <property type="entry name" value="Peptidase_S8"/>
    <property type="match status" value="1"/>
</dbReference>
<dbReference type="InterPro" id="IPR050131">
    <property type="entry name" value="Peptidase_S8_subtilisin-like"/>
</dbReference>
<dbReference type="VEuPathDB" id="FungiDB:FUN_003498"/>
<dbReference type="InterPro" id="IPR023828">
    <property type="entry name" value="Peptidase_S8_Ser-AS"/>
</dbReference>
<dbReference type="Gene3D" id="3.40.50.200">
    <property type="entry name" value="Peptidase S8/S53 domain"/>
    <property type="match status" value="1"/>
</dbReference>
<comment type="caution">
    <text evidence="9">The sequence shown here is derived from an EMBL/GenBank/DDBJ whole genome shotgun (WGS) entry which is preliminary data.</text>
</comment>
<feature type="domain" description="Peptidase S8/S53" evidence="7">
    <location>
        <begin position="140"/>
        <end position="371"/>
    </location>
</feature>
<feature type="active site" description="Charge relay system" evidence="5">
    <location>
        <position position="340"/>
    </location>
</feature>
<dbReference type="VEuPathDB" id="FungiDB:RhiirFUN_018544"/>
<feature type="domain" description="Inhibitor I9" evidence="8">
    <location>
        <begin position="1"/>
        <end position="89"/>
    </location>
</feature>
<keyword evidence="2 5" id="KW-0645">Protease</keyword>
<evidence type="ECO:0000259" key="8">
    <source>
        <dbReference type="Pfam" id="PF05922"/>
    </source>
</evidence>
<dbReference type="CDD" id="cd04077">
    <property type="entry name" value="Peptidases_S8_PCSK9_ProteinaseK_like"/>
    <property type="match status" value="1"/>
</dbReference>
<protein>
    <submittedName>
        <fullName evidence="9">Subtilisin-like protein</fullName>
    </submittedName>
</protein>
<reference evidence="9 10" key="1">
    <citation type="submission" date="2015-10" db="EMBL/GenBank/DDBJ databases">
        <title>Genome analyses suggest a sexual origin of heterokaryosis in a supposedly ancient asexual fungus.</title>
        <authorList>
            <person name="Ropars J."/>
            <person name="Sedzielewska K."/>
            <person name="Noel J."/>
            <person name="Charron P."/>
            <person name="Farinelli L."/>
            <person name="Marton T."/>
            <person name="Kruger M."/>
            <person name="Pelin A."/>
            <person name="Brachmann A."/>
            <person name="Corradi N."/>
        </authorList>
    </citation>
    <scope>NUCLEOTIDE SEQUENCE [LARGE SCALE GENOMIC DNA]</scope>
    <source>
        <strain evidence="9 10">A4</strain>
    </source>
</reference>
<name>A0A2I1HR08_9GLOM</name>
<keyword evidence="4 5" id="KW-0720">Serine protease</keyword>
<evidence type="ECO:0000313" key="10">
    <source>
        <dbReference type="Proteomes" id="UP000234323"/>
    </source>
</evidence>
<feature type="non-terminal residue" evidence="9">
    <location>
        <position position="387"/>
    </location>
</feature>
<organism evidence="9 10">
    <name type="scientific">Rhizophagus irregularis</name>
    <dbReference type="NCBI Taxonomy" id="588596"/>
    <lineage>
        <taxon>Eukaryota</taxon>
        <taxon>Fungi</taxon>
        <taxon>Fungi incertae sedis</taxon>
        <taxon>Mucoromycota</taxon>
        <taxon>Glomeromycotina</taxon>
        <taxon>Glomeromycetes</taxon>
        <taxon>Glomerales</taxon>
        <taxon>Glomeraceae</taxon>
        <taxon>Rhizophagus</taxon>
    </lineage>
</organism>
<dbReference type="InterPro" id="IPR036852">
    <property type="entry name" value="Peptidase_S8/S53_dom_sf"/>
</dbReference>
<dbReference type="PANTHER" id="PTHR43806">
    <property type="entry name" value="PEPTIDASE S8"/>
    <property type="match status" value="1"/>
</dbReference>
<dbReference type="PROSITE" id="PS00136">
    <property type="entry name" value="SUBTILASE_ASP"/>
    <property type="match status" value="1"/>
</dbReference>
<dbReference type="InterPro" id="IPR023827">
    <property type="entry name" value="Peptidase_S8_Asp-AS"/>
</dbReference>
<dbReference type="InterPro" id="IPR022398">
    <property type="entry name" value="Peptidase_S8_His-AS"/>
</dbReference>
<evidence type="ECO:0000256" key="6">
    <source>
        <dbReference type="RuleBase" id="RU003355"/>
    </source>
</evidence>
<dbReference type="InterPro" id="IPR000209">
    <property type="entry name" value="Peptidase_S8/S53_dom"/>
</dbReference>
<dbReference type="GO" id="GO:0005615">
    <property type="term" value="C:extracellular space"/>
    <property type="evidence" value="ECO:0007669"/>
    <property type="project" value="TreeGrafter"/>
</dbReference>
<dbReference type="GO" id="GO:0004252">
    <property type="term" value="F:serine-type endopeptidase activity"/>
    <property type="evidence" value="ECO:0007669"/>
    <property type="project" value="UniProtKB-UniRule"/>
</dbReference>
<dbReference type="SUPFAM" id="SSF52743">
    <property type="entry name" value="Subtilisin-like"/>
    <property type="match status" value="1"/>
</dbReference>
<accession>A0A2I1HR08</accession>
<comment type="similarity">
    <text evidence="1 5 6">Belongs to the peptidase S8 family.</text>
</comment>
<dbReference type="InterPro" id="IPR010259">
    <property type="entry name" value="S8pro/Inhibitor_I9"/>
</dbReference>